<protein>
    <submittedName>
        <fullName evidence="2">Uncharacterized protein DUF2637</fullName>
    </submittedName>
</protein>
<dbReference type="InterPro" id="IPR021235">
    <property type="entry name" value="DUF2637"/>
</dbReference>
<organism evidence="2 3">
    <name type="scientific">Isoptericola jiangsuensis</name>
    <dbReference type="NCBI Taxonomy" id="548579"/>
    <lineage>
        <taxon>Bacteria</taxon>
        <taxon>Bacillati</taxon>
        <taxon>Actinomycetota</taxon>
        <taxon>Actinomycetes</taxon>
        <taxon>Micrococcales</taxon>
        <taxon>Promicromonosporaceae</taxon>
        <taxon>Isoptericola</taxon>
    </lineage>
</organism>
<keyword evidence="1" id="KW-1133">Transmembrane helix</keyword>
<feature type="transmembrane region" description="Helical" evidence="1">
    <location>
        <begin position="77"/>
        <end position="97"/>
    </location>
</feature>
<evidence type="ECO:0000256" key="1">
    <source>
        <dbReference type="SAM" id="Phobius"/>
    </source>
</evidence>
<keyword evidence="3" id="KW-1185">Reference proteome</keyword>
<sequence>MNRPAPAVVWTVAALVGVVAVASFALSASALVAVAGWAGVDGRLAWCVPVLTDGGALAFSLAALVRRGQGRGAGVEWCALGVLAVVSVAANTAHGLGAHVPEAARVAVGVLVVGLAPVVVLVATHTLAALLAPGTAEDVDVAAEEEPVAPDVAFVADDVADDAEEEPIEVEDTLAAMQAMRSAGATLREVGAAFGCHASTVARRLRDTPVEEDSGALLTTLSGTFAS</sequence>
<proteinExistence type="predicted"/>
<comment type="caution">
    <text evidence="2">The sequence shown here is derived from an EMBL/GenBank/DDBJ whole genome shotgun (WGS) entry which is preliminary data.</text>
</comment>
<keyword evidence="1" id="KW-0472">Membrane</keyword>
<reference evidence="2 3" key="1">
    <citation type="submission" date="2017-10" db="EMBL/GenBank/DDBJ databases">
        <title>Sequencing the genomes of 1000 actinobacteria strains.</title>
        <authorList>
            <person name="Klenk H.-P."/>
        </authorList>
    </citation>
    <scope>NUCLEOTIDE SEQUENCE [LARGE SCALE GENOMIC DNA]</scope>
    <source>
        <strain evidence="2 3">DSM 21863</strain>
    </source>
</reference>
<dbReference type="EMBL" id="PDJJ01000001">
    <property type="protein sequence ID" value="PFG44161.1"/>
    <property type="molecule type" value="Genomic_DNA"/>
</dbReference>
<feature type="transmembrane region" description="Helical" evidence="1">
    <location>
        <begin position="7"/>
        <end position="37"/>
    </location>
</feature>
<accession>A0A2A9F052</accession>
<evidence type="ECO:0000313" key="2">
    <source>
        <dbReference type="EMBL" id="PFG44161.1"/>
    </source>
</evidence>
<dbReference type="Pfam" id="PF10935">
    <property type="entry name" value="DUF2637"/>
    <property type="match status" value="1"/>
</dbReference>
<feature type="transmembrane region" description="Helical" evidence="1">
    <location>
        <begin position="103"/>
        <end position="123"/>
    </location>
</feature>
<name>A0A2A9F052_9MICO</name>
<gene>
    <name evidence="2" type="ORF">ATJ88_2879</name>
</gene>
<dbReference type="RefSeq" id="WP_170023644.1">
    <property type="nucleotide sequence ID" value="NZ_PDJJ01000001.1"/>
</dbReference>
<feature type="transmembrane region" description="Helical" evidence="1">
    <location>
        <begin position="43"/>
        <end position="65"/>
    </location>
</feature>
<dbReference type="Proteomes" id="UP000224130">
    <property type="component" value="Unassembled WGS sequence"/>
</dbReference>
<keyword evidence="1" id="KW-0812">Transmembrane</keyword>
<evidence type="ECO:0000313" key="3">
    <source>
        <dbReference type="Proteomes" id="UP000224130"/>
    </source>
</evidence>
<dbReference type="AlphaFoldDB" id="A0A2A9F052"/>